<evidence type="ECO:0000313" key="6">
    <source>
        <dbReference type="Proteomes" id="UP000831684"/>
    </source>
</evidence>
<accession>A0A9E7A7W4</accession>
<dbReference type="KEGG" id="apol:K9D25_06750"/>
<dbReference type="PANTHER" id="PTHR43639">
    <property type="entry name" value="OXIDOREDUCTASE, SHORT-CHAIN DEHYDROGENASE/REDUCTASE FAMILY (AFU_ORTHOLOGUE AFUA_5G02870)"/>
    <property type="match status" value="1"/>
</dbReference>
<evidence type="ECO:0000256" key="3">
    <source>
        <dbReference type="SAM" id="MobiDB-lite"/>
    </source>
</evidence>
<dbReference type="EMBL" id="CP083239">
    <property type="protein sequence ID" value="UOK72394.1"/>
    <property type="molecule type" value="Genomic_DNA"/>
</dbReference>
<evidence type="ECO:0000259" key="4">
    <source>
        <dbReference type="SMART" id="SM00822"/>
    </source>
</evidence>
<dbReference type="Proteomes" id="UP000831684">
    <property type="component" value="Chromosome"/>
</dbReference>
<proteinExistence type="inferred from homology"/>
<organism evidence="5 6">
    <name type="scientific">Ancylobacter polymorphus</name>
    <dbReference type="NCBI Taxonomy" id="223390"/>
    <lineage>
        <taxon>Bacteria</taxon>
        <taxon>Pseudomonadati</taxon>
        <taxon>Pseudomonadota</taxon>
        <taxon>Alphaproteobacteria</taxon>
        <taxon>Hyphomicrobiales</taxon>
        <taxon>Xanthobacteraceae</taxon>
        <taxon>Ancylobacter</taxon>
    </lineage>
</organism>
<dbReference type="SMART" id="SM00822">
    <property type="entry name" value="PKS_KR"/>
    <property type="match status" value="1"/>
</dbReference>
<dbReference type="AlphaFoldDB" id="A0A9E7A7W4"/>
<dbReference type="GO" id="GO:0016491">
    <property type="term" value="F:oxidoreductase activity"/>
    <property type="evidence" value="ECO:0007669"/>
    <property type="project" value="UniProtKB-KW"/>
</dbReference>
<dbReference type="PANTHER" id="PTHR43639:SF1">
    <property type="entry name" value="SHORT-CHAIN DEHYDROGENASE_REDUCTASE FAMILY PROTEIN"/>
    <property type="match status" value="1"/>
</dbReference>
<dbReference type="PRINTS" id="PR00080">
    <property type="entry name" value="SDRFAMILY"/>
</dbReference>
<dbReference type="PRINTS" id="PR00081">
    <property type="entry name" value="GDHRDH"/>
</dbReference>
<evidence type="ECO:0000256" key="1">
    <source>
        <dbReference type="ARBA" id="ARBA00006484"/>
    </source>
</evidence>
<dbReference type="SUPFAM" id="SSF51735">
    <property type="entry name" value="NAD(P)-binding Rossmann-fold domains"/>
    <property type="match status" value="1"/>
</dbReference>
<dbReference type="InterPro" id="IPR057326">
    <property type="entry name" value="KR_dom"/>
</dbReference>
<dbReference type="FunFam" id="3.40.50.720:FF:000173">
    <property type="entry name" value="3-oxoacyl-[acyl-carrier protein] reductase"/>
    <property type="match status" value="1"/>
</dbReference>
<evidence type="ECO:0000313" key="5">
    <source>
        <dbReference type="EMBL" id="UOK72394.1"/>
    </source>
</evidence>
<feature type="domain" description="Ketoreductase" evidence="4">
    <location>
        <begin position="12"/>
        <end position="183"/>
    </location>
</feature>
<dbReference type="Pfam" id="PF13561">
    <property type="entry name" value="adh_short_C2"/>
    <property type="match status" value="1"/>
</dbReference>
<feature type="compositionally biased region" description="Basic and acidic residues" evidence="3">
    <location>
        <begin position="195"/>
        <end position="207"/>
    </location>
</feature>
<sequence>MNGSTAAGASRPVAIVTGGSRNIGRAIAHALGAAGMAVVIVARSDRDAAEKVVHELEALGTPATSVLADVARESSADLIVEHALERFGRLDVLVNNAALRREKPVEAMSLAEWREITGICLDGAFLLCRAAIPHLAASPAGSIVNIGGLTAYTGAPNRAHVVAAKAGLDGLTKALAVELAPRGITVNLVSPGRIGTDRSHAGAEKSPAHHARNQTLLGREGTAEEVAAMVAYLAGPQARFVTGQTVHVNGGAFLP</sequence>
<reference evidence="5" key="1">
    <citation type="submission" date="2021-09" db="EMBL/GenBank/DDBJ databases">
        <title>Network and meta-omics reveal the key degrader and cooperation patterns in an efficient 1,4-dioxane-degrading microbial community.</title>
        <authorList>
            <person name="Dai C."/>
        </authorList>
    </citation>
    <scope>NUCLEOTIDE SEQUENCE</scope>
    <source>
        <strain evidence="5">ZM13</strain>
    </source>
</reference>
<comment type="similarity">
    <text evidence="1">Belongs to the short-chain dehydrogenases/reductases (SDR) family.</text>
</comment>
<dbReference type="InterPro" id="IPR036291">
    <property type="entry name" value="NAD(P)-bd_dom_sf"/>
</dbReference>
<dbReference type="Gene3D" id="3.40.50.720">
    <property type="entry name" value="NAD(P)-binding Rossmann-like Domain"/>
    <property type="match status" value="1"/>
</dbReference>
<feature type="region of interest" description="Disordered" evidence="3">
    <location>
        <begin position="195"/>
        <end position="215"/>
    </location>
</feature>
<protein>
    <submittedName>
        <fullName evidence="5">SDR family oxidoreductase</fullName>
    </submittedName>
</protein>
<keyword evidence="2" id="KW-0560">Oxidoreductase</keyword>
<dbReference type="RefSeq" id="WP_244450093.1">
    <property type="nucleotide sequence ID" value="NZ_CP083239.1"/>
</dbReference>
<name>A0A9E7A7W4_9HYPH</name>
<dbReference type="InterPro" id="IPR002347">
    <property type="entry name" value="SDR_fam"/>
</dbReference>
<gene>
    <name evidence="5" type="ORF">K9D25_06750</name>
</gene>
<evidence type="ECO:0000256" key="2">
    <source>
        <dbReference type="ARBA" id="ARBA00023002"/>
    </source>
</evidence>